<proteinExistence type="predicted"/>
<sequence length="470" mass="52455">MLVYYSNSDTKIVKVMSFYKISDKLRLLLLATLFLIQVTEGSKAEFVTCGTILKIMNVDLRLRLHSHDVKYGSGSGQQSVTAVDVTDDTNSHWLVRAPMGETCKRGEPIKCNTNIRLQHLSTKKNLHSHYFSSPLSGNQEVSCYGDDGGEGDSGDHWTVVCNNDYWRRDTPIKLRHVDTAVSPSQPTLGGASENHLRRRLSVLSTTSAPAPRAAQPRHAPHPPAHAANTARRAVLDEFATSHTVPDSVDCFGLGSLTKQLSWLFNMRPDSSDAVLPGQQFGLEWVDFKPNRRTIMIVHGFMSHSNASVNDSLKASCDRIGSCSEMGIKACGGGAMPGALGPYFVLTTEKVPYCPTLMQPLNYNYQRHLTKLMLGQGACTKELCVPCGPTVACDVPWRQIVEEFQFDIKIREKNRVELLFSIVEIQNDPLLKFEDINVRGCRYLNEVPRIPLHDYPCPLEALWDYSSELHY</sequence>
<comment type="caution">
    <text evidence="1">The sequence shown here is derived from an EMBL/GenBank/DDBJ whole genome shotgun (WGS) entry which is preliminary data.</text>
</comment>
<dbReference type="EMBL" id="CM046131">
    <property type="protein sequence ID" value="KAI8430105.1"/>
    <property type="molecule type" value="Genomic_DNA"/>
</dbReference>
<evidence type="ECO:0000313" key="1">
    <source>
        <dbReference type="EMBL" id="KAI8430105.1"/>
    </source>
</evidence>
<name>A0ACC0K1H2_CHOFU</name>
<accession>A0ACC0K1H2</accession>
<evidence type="ECO:0000313" key="2">
    <source>
        <dbReference type="Proteomes" id="UP001064048"/>
    </source>
</evidence>
<protein>
    <submittedName>
        <fullName evidence="1">Uncharacterized protein</fullName>
    </submittedName>
</protein>
<dbReference type="Proteomes" id="UP001064048">
    <property type="component" value="Chromosome Z"/>
</dbReference>
<organism evidence="1 2">
    <name type="scientific">Choristoneura fumiferana</name>
    <name type="common">Spruce budworm moth</name>
    <name type="synonym">Archips fumiferana</name>
    <dbReference type="NCBI Taxonomy" id="7141"/>
    <lineage>
        <taxon>Eukaryota</taxon>
        <taxon>Metazoa</taxon>
        <taxon>Ecdysozoa</taxon>
        <taxon>Arthropoda</taxon>
        <taxon>Hexapoda</taxon>
        <taxon>Insecta</taxon>
        <taxon>Pterygota</taxon>
        <taxon>Neoptera</taxon>
        <taxon>Endopterygota</taxon>
        <taxon>Lepidoptera</taxon>
        <taxon>Glossata</taxon>
        <taxon>Ditrysia</taxon>
        <taxon>Tortricoidea</taxon>
        <taxon>Tortricidae</taxon>
        <taxon>Tortricinae</taxon>
        <taxon>Choristoneura</taxon>
    </lineage>
</organism>
<gene>
    <name evidence="1" type="ORF">MSG28_000524</name>
</gene>
<keyword evidence="2" id="KW-1185">Reference proteome</keyword>
<reference evidence="1 2" key="1">
    <citation type="journal article" date="2022" name="Genome Biol. Evol.">
        <title>The Spruce Budworm Genome: Reconstructing the Evolutionary History of Antifreeze Proteins.</title>
        <authorList>
            <person name="Beliveau C."/>
            <person name="Gagne P."/>
            <person name="Picq S."/>
            <person name="Vernygora O."/>
            <person name="Keeling C.I."/>
            <person name="Pinkney K."/>
            <person name="Doucet D."/>
            <person name="Wen F."/>
            <person name="Johnston J.S."/>
            <person name="Maaroufi H."/>
            <person name="Boyle B."/>
            <person name="Laroche J."/>
            <person name="Dewar K."/>
            <person name="Juretic N."/>
            <person name="Blackburn G."/>
            <person name="Nisole A."/>
            <person name="Brunet B."/>
            <person name="Brandao M."/>
            <person name="Lumley L."/>
            <person name="Duan J."/>
            <person name="Quan G."/>
            <person name="Lucarotti C.J."/>
            <person name="Roe A.D."/>
            <person name="Sperling F.A.H."/>
            <person name="Levesque R.C."/>
            <person name="Cusson M."/>
        </authorList>
    </citation>
    <scope>NUCLEOTIDE SEQUENCE [LARGE SCALE GENOMIC DNA]</scope>
    <source>
        <strain evidence="1">Glfc:IPQL:Cfum</strain>
    </source>
</reference>